<sequence length="150" mass="16631">MRVTIPIIVTWGNNFRRTLVPGSLLQTSTAAAVTKNSSKPSSIRDERLDKVLGDEGNAKRKEGIHKPDETSDLSPEGVLGISAFPFMWVAQKLLVVVSLAYVRKRGINCVFGKISVNRGIKKLSYQLFHQNAVIIIWGWEAGKHGKTVQF</sequence>
<organism evidence="1 2">
    <name type="scientific">Acaulospora colombiana</name>
    <dbReference type="NCBI Taxonomy" id="27376"/>
    <lineage>
        <taxon>Eukaryota</taxon>
        <taxon>Fungi</taxon>
        <taxon>Fungi incertae sedis</taxon>
        <taxon>Mucoromycota</taxon>
        <taxon>Glomeromycotina</taxon>
        <taxon>Glomeromycetes</taxon>
        <taxon>Diversisporales</taxon>
        <taxon>Acaulosporaceae</taxon>
        <taxon>Acaulospora</taxon>
    </lineage>
</organism>
<dbReference type="EMBL" id="CAJVPT010000593">
    <property type="protein sequence ID" value="CAG8447270.1"/>
    <property type="molecule type" value="Genomic_DNA"/>
</dbReference>
<gene>
    <name evidence="1" type="ORF">ACOLOM_LOCUS584</name>
</gene>
<name>A0ACA9K1M4_9GLOM</name>
<comment type="caution">
    <text evidence="1">The sequence shown here is derived from an EMBL/GenBank/DDBJ whole genome shotgun (WGS) entry which is preliminary data.</text>
</comment>
<accession>A0ACA9K1M4</accession>
<evidence type="ECO:0000313" key="1">
    <source>
        <dbReference type="EMBL" id="CAG8447270.1"/>
    </source>
</evidence>
<evidence type="ECO:0000313" key="2">
    <source>
        <dbReference type="Proteomes" id="UP000789525"/>
    </source>
</evidence>
<dbReference type="Proteomes" id="UP000789525">
    <property type="component" value="Unassembled WGS sequence"/>
</dbReference>
<keyword evidence="2" id="KW-1185">Reference proteome</keyword>
<protein>
    <submittedName>
        <fullName evidence="1">13697_t:CDS:1</fullName>
    </submittedName>
</protein>
<proteinExistence type="predicted"/>
<reference evidence="1" key="1">
    <citation type="submission" date="2021-06" db="EMBL/GenBank/DDBJ databases">
        <authorList>
            <person name="Kallberg Y."/>
            <person name="Tangrot J."/>
            <person name="Rosling A."/>
        </authorList>
    </citation>
    <scope>NUCLEOTIDE SEQUENCE</scope>
    <source>
        <strain evidence="1">CL356</strain>
    </source>
</reference>